<gene>
    <name evidence="1" type="ordered locus">Deipe_2290</name>
</gene>
<evidence type="ECO:0000313" key="2">
    <source>
        <dbReference type="Proteomes" id="UP000010467"/>
    </source>
</evidence>
<dbReference type="eggNOG" id="ENOG5033YUF">
    <property type="taxonomic scope" value="Bacteria"/>
</dbReference>
<dbReference type="HOGENOM" id="CLU_1223109_0_0_0"/>
<dbReference type="Proteomes" id="UP000010467">
    <property type="component" value="Chromosome"/>
</dbReference>
<keyword evidence="2" id="KW-1185">Reference proteome</keyword>
<protein>
    <submittedName>
        <fullName evidence="1">Uncharacterized protein</fullName>
    </submittedName>
</protein>
<dbReference type="EMBL" id="CP003382">
    <property type="protein sequence ID" value="AFZ67771.1"/>
    <property type="molecule type" value="Genomic_DNA"/>
</dbReference>
<evidence type="ECO:0000313" key="1">
    <source>
        <dbReference type="EMBL" id="AFZ67771.1"/>
    </source>
</evidence>
<proteinExistence type="predicted"/>
<dbReference type="KEGG" id="dpd:Deipe_2290"/>
<reference evidence="2" key="1">
    <citation type="submission" date="2012-03" db="EMBL/GenBank/DDBJ databases">
        <title>Complete sequence of chromosome of Deinococcus peraridilitoris DSM 19664.</title>
        <authorList>
            <person name="Lucas S."/>
            <person name="Copeland A."/>
            <person name="Lapidus A."/>
            <person name="Glavina del Rio T."/>
            <person name="Dalin E."/>
            <person name="Tice H."/>
            <person name="Bruce D."/>
            <person name="Goodwin L."/>
            <person name="Pitluck S."/>
            <person name="Peters L."/>
            <person name="Mikhailova N."/>
            <person name="Lu M."/>
            <person name="Kyrpides N."/>
            <person name="Mavromatis K."/>
            <person name="Ivanova N."/>
            <person name="Brettin T."/>
            <person name="Detter J.C."/>
            <person name="Han C."/>
            <person name="Larimer F."/>
            <person name="Land M."/>
            <person name="Hauser L."/>
            <person name="Markowitz V."/>
            <person name="Cheng J.-F."/>
            <person name="Hugenholtz P."/>
            <person name="Woyke T."/>
            <person name="Wu D."/>
            <person name="Pukall R."/>
            <person name="Steenblock K."/>
            <person name="Brambilla E."/>
            <person name="Klenk H.-P."/>
            <person name="Eisen J.A."/>
        </authorList>
    </citation>
    <scope>NUCLEOTIDE SEQUENCE [LARGE SCALE GENOMIC DNA]</scope>
    <source>
        <strain evidence="2">DSM 19664 / LMG 22246 / CIP 109416 / KR-200</strain>
    </source>
</reference>
<sequence>MATREALADVLAYLRQHAERADDATTKADVPHQQADDADWDRTPAALALRSALLAQAAECLTTRFHHWSEGGDEEFDSFLEARRTVVREKVAGDWEAAEAELSRPRSLLVADPAASIFDGAAQAASQGYLDFNNIPPWDTWLMTLPPVQDSSGQALLLCWVPRWAEDFVNFGIAVEPVQCLSWASLIDGAVQLRGWGQEWDPQPVEAEWPGSQFQPAKHWRTPALL</sequence>
<organism evidence="1 2">
    <name type="scientific">Deinococcus peraridilitoris (strain DSM 19664 / LMG 22246 / CIP 109416 / KR-200)</name>
    <dbReference type="NCBI Taxonomy" id="937777"/>
    <lineage>
        <taxon>Bacteria</taxon>
        <taxon>Thermotogati</taxon>
        <taxon>Deinococcota</taxon>
        <taxon>Deinococci</taxon>
        <taxon>Deinococcales</taxon>
        <taxon>Deinococcaceae</taxon>
        <taxon>Deinococcus</taxon>
    </lineage>
</organism>
<name>L0A1Q7_DEIPD</name>
<dbReference type="AlphaFoldDB" id="L0A1Q7"/>
<dbReference type="RefSeq" id="WP_015236074.1">
    <property type="nucleotide sequence ID" value="NC_019793.1"/>
</dbReference>
<dbReference type="OrthoDB" id="790936at2"/>
<accession>L0A1Q7</accession>